<comment type="similarity">
    <text evidence="11">Belongs to the TonB-dependent receptor family.</text>
</comment>
<dbReference type="InterPro" id="IPR036942">
    <property type="entry name" value="Beta-barrel_TonB_sf"/>
</dbReference>
<name>A0A7M2GHS2_SPHSA</name>
<keyword evidence="3" id="KW-1134">Transmembrane beta strand</keyword>
<keyword evidence="2" id="KW-0813">Transport</keyword>
<dbReference type="RefSeq" id="WP_025547229.1">
    <property type="nucleotide sequence ID" value="NZ_BATN01000008.1"/>
</dbReference>
<keyword evidence="9 11" id="KW-0472">Membrane</keyword>
<gene>
    <name evidence="15" type="ORF">H5V43_00940</name>
</gene>
<dbReference type="GO" id="GO:0009279">
    <property type="term" value="C:cell outer membrane"/>
    <property type="evidence" value="ECO:0007669"/>
    <property type="project" value="UniProtKB-SubCell"/>
</dbReference>
<dbReference type="InterPro" id="IPR000531">
    <property type="entry name" value="Beta-barrel_TonB"/>
</dbReference>
<dbReference type="Gene3D" id="2.40.170.20">
    <property type="entry name" value="TonB-dependent receptor, beta-barrel domain"/>
    <property type="match status" value="1"/>
</dbReference>
<evidence type="ECO:0000256" key="11">
    <source>
        <dbReference type="RuleBase" id="RU003357"/>
    </source>
</evidence>
<evidence type="ECO:0000256" key="1">
    <source>
        <dbReference type="ARBA" id="ARBA00004571"/>
    </source>
</evidence>
<dbReference type="Gene3D" id="3.55.50.30">
    <property type="match status" value="1"/>
</dbReference>
<evidence type="ECO:0000256" key="9">
    <source>
        <dbReference type="ARBA" id="ARBA00023136"/>
    </source>
</evidence>
<keyword evidence="8 11" id="KW-0798">TonB box</keyword>
<evidence type="ECO:0000313" key="16">
    <source>
        <dbReference type="Proteomes" id="UP000593663"/>
    </source>
</evidence>
<dbReference type="Proteomes" id="UP000593663">
    <property type="component" value="Chromosome 1"/>
</dbReference>
<evidence type="ECO:0000256" key="10">
    <source>
        <dbReference type="ARBA" id="ARBA00023237"/>
    </source>
</evidence>
<dbReference type="InterPro" id="IPR012910">
    <property type="entry name" value="Plug_dom"/>
</dbReference>
<feature type="signal peptide" evidence="13">
    <location>
        <begin position="1"/>
        <end position="31"/>
    </location>
</feature>
<keyword evidence="13" id="KW-0732">Signal</keyword>
<reference evidence="16" key="1">
    <citation type="submission" date="2020-08" db="EMBL/GenBank/DDBJ databases">
        <title>Complete genome sequence of Sphingobium barthaii strain KK22, a high-molecular-weight polycyclic aromatic hydrocarbon-degrading soil bacterium.</title>
        <authorList>
            <person name="Mori J.F."/>
            <person name="Kanaly R.A."/>
        </authorList>
    </citation>
    <scope>NUCLEOTIDE SEQUENCE [LARGE SCALE GENOMIC DNA]</scope>
    <source>
        <strain evidence="16">KK22</strain>
    </source>
</reference>
<evidence type="ECO:0000256" key="7">
    <source>
        <dbReference type="ARBA" id="ARBA00023065"/>
    </source>
</evidence>
<dbReference type="GO" id="GO:0006826">
    <property type="term" value="P:iron ion transport"/>
    <property type="evidence" value="ECO:0007669"/>
    <property type="project" value="UniProtKB-KW"/>
</dbReference>
<evidence type="ECO:0000256" key="8">
    <source>
        <dbReference type="ARBA" id="ARBA00023077"/>
    </source>
</evidence>
<proteinExistence type="inferred from homology"/>
<dbReference type="KEGG" id="sbar:H5V43_00940"/>
<evidence type="ECO:0000259" key="14">
    <source>
        <dbReference type="SMART" id="SM00965"/>
    </source>
</evidence>
<evidence type="ECO:0000256" key="5">
    <source>
        <dbReference type="ARBA" id="ARBA00022692"/>
    </source>
</evidence>
<keyword evidence="5" id="KW-0812">Transmembrane</keyword>
<dbReference type="Pfam" id="PF07660">
    <property type="entry name" value="STN"/>
    <property type="match status" value="1"/>
</dbReference>
<dbReference type="PANTHER" id="PTHR32552:SF81">
    <property type="entry name" value="TONB-DEPENDENT OUTER MEMBRANE RECEPTOR"/>
    <property type="match status" value="1"/>
</dbReference>
<evidence type="ECO:0000256" key="3">
    <source>
        <dbReference type="ARBA" id="ARBA00022452"/>
    </source>
</evidence>
<dbReference type="PANTHER" id="PTHR32552">
    <property type="entry name" value="FERRICHROME IRON RECEPTOR-RELATED"/>
    <property type="match status" value="1"/>
</dbReference>
<feature type="region of interest" description="Disordered" evidence="12">
    <location>
        <begin position="106"/>
        <end position="128"/>
    </location>
</feature>
<sequence length="781" mass="83718">MSGKSRSSWTFAPYIRAALCCCALAPASVGAQERPIHVEPAPLAEALTALSRQTGIAIGFEGRLPGLRSRHVDGRMTVEQALARMLEGTGLEARRLSPTAYRLVQAAPPASRRDPVRPAPPLPPEGSVDIIVTGTKREEPLARLPISVAIVQAPGEQGGALLPGTEEVAQRLDGLTLTNLGPGRNRQFIRGVADSPFNGNSQSTVAILINDARATYNAPDPDLKLVDVERVELLKGPQGSLYGTGTLGGVYHIVTRPPDAGSFAAMAGMGASLATHGEMGGSAEAMVNLPVVADRLALRAVAYAVREPGWIDTAGRGDANRGELRGGRVALRALAGDWAVDLNGMAQMRDVADSQYVYARHALERPAQPAEPHDNDFALMALRVAGKLGAADLVYAGNWVDHDVSSTLDASDLSASAFGIAPPALYLEQRRNRLFDQEVRLSQTRDDGLSWLAGLSFVDVRNHLSGAVRGVRDETVGTGIQGVVEFSAFGDMRMPLTGALSLSVGGRLFHSRIEEEQGARHARIEASVARSGFTPSLALSWQAGAHDFLYARYAGALRPGGLSRTGAASAERFESDELQTVEMGWRHSASAWLTVNLDAFLTTWSHMQSDYLLADGLIGTRNVGDARIRGVEASVDWKPAAGWAISAGLVGQSALLTRTNEGLRLEDRHLPVVPDWKARLGVNRHFDLSGWSGSMGVNLAYLGPSRLSFDPGIDRRMGDYALANADLALRRKDWSIRLSGSNLLDCKADSFAFGNPFALARGTQYTPLRPRQWAIGFTKNW</sequence>
<dbReference type="SUPFAM" id="SSF56935">
    <property type="entry name" value="Porins"/>
    <property type="match status" value="1"/>
</dbReference>
<accession>A0A7M2GHS2</accession>
<keyword evidence="4" id="KW-0410">Iron transport</keyword>
<evidence type="ECO:0000313" key="15">
    <source>
        <dbReference type="EMBL" id="QOT71777.1"/>
    </source>
</evidence>
<keyword evidence="15" id="KW-0675">Receptor</keyword>
<dbReference type="Pfam" id="PF00593">
    <property type="entry name" value="TonB_dep_Rec_b-barrel"/>
    <property type="match status" value="1"/>
</dbReference>
<dbReference type="Pfam" id="PF07715">
    <property type="entry name" value="Plug"/>
    <property type="match status" value="1"/>
</dbReference>
<keyword evidence="7" id="KW-0406">Ion transport</keyword>
<dbReference type="EMBL" id="CP060035">
    <property type="protein sequence ID" value="QOT71777.1"/>
    <property type="molecule type" value="Genomic_DNA"/>
</dbReference>
<evidence type="ECO:0000256" key="6">
    <source>
        <dbReference type="ARBA" id="ARBA00023004"/>
    </source>
</evidence>
<feature type="chain" id="PRO_5032807414" evidence="13">
    <location>
        <begin position="32"/>
        <end position="781"/>
    </location>
</feature>
<keyword evidence="10" id="KW-0998">Cell outer membrane</keyword>
<evidence type="ECO:0000256" key="12">
    <source>
        <dbReference type="SAM" id="MobiDB-lite"/>
    </source>
</evidence>
<evidence type="ECO:0000256" key="4">
    <source>
        <dbReference type="ARBA" id="ARBA00022496"/>
    </source>
</evidence>
<evidence type="ECO:0000256" key="13">
    <source>
        <dbReference type="SAM" id="SignalP"/>
    </source>
</evidence>
<protein>
    <submittedName>
        <fullName evidence="15">TonB-dependent receptor</fullName>
    </submittedName>
</protein>
<evidence type="ECO:0000256" key="2">
    <source>
        <dbReference type="ARBA" id="ARBA00022448"/>
    </source>
</evidence>
<keyword evidence="6" id="KW-0408">Iron</keyword>
<comment type="subcellular location">
    <subcellularLocation>
        <location evidence="1">Cell outer membrane</location>
        <topology evidence="1">Multi-pass membrane protein</topology>
    </subcellularLocation>
</comment>
<feature type="domain" description="Secretin/TonB short N-terminal" evidence="14">
    <location>
        <begin position="56"/>
        <end position="106"/>
    </location>
</feature>
<dbReference type="InterPro" id="IPR011662">
    <property type="entry name" value="Secretin/TonB_short_N"/>
</dbReference>
<dbReference type="SMART" id="SM00965">
    <property type="entry name" value="STN"/>
    <property type="match status" value="1"/>
</dbReference>
<organism evidence="15 16">
    <name type="scientific">Sphingobium fuliginis (strain ATCC 27551)</name>
    <dbReference type="NCBI Taxonomy" id="336203"/>
    <lineage>
        <taxon>Bacteria</taxon>
        <taxon>Pseudomonadati</taxon>
        <taxon>Pseudomonadota</taxon>
        <taxon>Alphaproteobacteria</taxon>
        <taxon>Sphingomonadales</taxon>
        <taxon>Sphingomonadaceae</taxon>
        <taxon>Sphingobium</taxon>
    </lineage>
</organism>
<dbReference type="InterPro" id="IPR039426">
    <property type="entry name" value="TonB-dep_rcpt-like"/>
</dbReference>
<dbReference type="AlphaFoldDB" id="A0A7M2GHS2"/>